<keyword evidence="2" id="KW-0813">Transport</keyword>
<dbReference type="GO" id="GO:0034058">
    <property type="term" value="P:endosomal vesicle fusion"/>
    <property type="evidence" value="ECO:0007669"/>
    <property type="project" value="TreeGrafter"/>
</dbReference>
<evidence type="ECO:0000256" key="1">
    <source>
        <dbReference type="ARBA" id="ARBA00004496"/>
    </source>
</evidence>
<comment type="caution">
    <text evidence="7">The sequence shown here is derived from an EMBL/GenBank/DDBJ whole genome shotgun (WGS) entry which is preliminary data.</text>
</comment>
<dbReference type="GO" id="GO:0016020">
    <property type="term" value="C:membrane"/>
    <property type="evidence" value="ECO:0007669"/>
    <property type="project" value="TreeGrafter"/>
</dbReference>
<dbReference type="PANTHER" id="PTHR12894:SF27">
    <property type="entry name" value="TRANSFORMING GROWTH FACTOR-BETA RECEPTOR-ASSOCIATED PROTEIN 1"/>
    <property type="match status" value="1"/>
</dbReference>
<evidence type="ECO:0000313" key="7">
    <source>
        <dbReference type="EMBL" id="KAG0321784.1"/>
    </source>
</evidence>
<dbReference type="OrthoDB" id="10258882at2759"/>
<feature type="compositionally biased region" description="Basic and acidic residues" evidence="5">
    <location>
        <begin position="1215"/>
        <end position="1224"/>
    </location>
</feature>
<dbReference type="GO" id="GO:0006914">
    <property type="term" value="P:autophagy"/>
    <property type="evidence" value="ECO:0007669"/>
    <property type="project" value="TreeGrafter"/>
</dbReference>
<feature type="region of interest" description="Disordered" evidence="5">
    <location>
        <begin position="1187"/>
        <end position="1240"/>
    </location>
</feature>
<feature type="region of interest" description="Disordered" evidence="5">
    <location>
        <begin position="22"/>
        <end position="57"/>
    </location>
</feature>
<dbReference type="InterPro" id="IPR003874">
    <property type="entry name" value="CDC45"/>
</dbReference>
<dbReference type="PROSITE" id="PS50219">
    <property type="entry name" value="CNH"/>
    <property type="match status" value="1"/>
</dbReference>
<evidence type="ECO:0000313" key="8">
    <source>
        <dbReference type="Proteomes" id="UP000823405"/>
    </source>
</evidence>
<dbReference type="PANTHER" id="PTHR12894">
    <property type="entry name" value="CNH DOMAIN CONTAINING"/>
    <property type="match status" value="1"/>
</dbReference>
<name>A0A9P6RKK1_9FUNG</name>
<dbReference type="Pfam" id="PF00780">
    <property type="entry name" value="CNH"/>
    <property type="match status" value="1"/>
</dbReference>
<accession>A0A9P6RKK1</accession>
<dbReference type="InterPro" id="IPR001180">
    <property type="entry name" value="CNH_dom"/>
</dbReference>
<feature type="domain" description="CNH" evidence="6">
    <location>
        <begin position="63"/>
        <end position="352"/>
    </location>
</feature>
<dbReference type="GO" id="GO:0006270">
    <property type="term" value="P:DNA replication initiation"/>
    <property type="evidence" value="ECO:0007669"/>
    <property type="project" value="InterPro"/>
</dbReference>
<dbReference type="Pfam" id="PF10366">
    <property type="entry name" value="Vps39_1"/>
    <property type="match status" value="1"/>
</dbReference>
<dbReference type="GO" id="GO:0015031">
    <property type="term" value="P:protein transport"/>
    <property type="evidence" value="ECO:0007669"/>
    <property type="project" value="UniProtKB-KW"/>
</dbReference>
<dbReference type="InterPro" id="IPR032914">
    <property type="entry name" value="Vam6/VPS39/TRAP1"/>
</dbReference>
<proteinExistence type="predicted"/>
<evidence type="ECO:0000256" key="3">
    <source>
        <dbReference type="ARBA" id="ARBA00022490"/>
    </source>
</evidence>
<sequence>MFTTFTVQPLLRGVHLDDASAAASESSGQSQGRSFLDRSSTVSPSGTHSPIPKSTGIFNRNTRPVIESLDSFENHLYLGTSDGHLLHYVIEEQIASQSDLPRSRLVRRRALGFGKKVVEKIMVISALRIAILLCDSSLTFYSLPDFQPLPPQTFPPIKGVTAFCEDSAQSGYTSEDGSVRLCVTKRRIIQFYSLWPDAISDPKELSLPRGALVATRWKNFICVADANDFNLIDCRIGRMIPVLPVVQSSNSGSSAQVLKPVCIAITENEFLLASATSSGQTAIGIFCSGAGDPVRGTLQWSSYPRALGIEFPYVAALLRGNIIEVHNILDQNLVQTIRFDTALEIRTLVQGPGLAVWMSSLARALVQQSWHPTVAEGQNQQETARIATVLARVLFAGKDTVSALVTTPLVLHADNLLQQGRVEEALLLSEKTTATILQENRHRERLQCELDFIHQKSGLIYLEATLFDDAFALFLRGRIDPRAIIFMFPDVLQQPDLISNVKLFGGVRELLSQRGTLQDVRHHVDFQSVARSPDQGAGFGNVLLTNAKEVFLQYLIKCRREYRSSKGRPGPIAEAIDTALLGLWVDSGDDKNLLQILGAANACRQDLTEAKLRSAGKHYALSIWLKSHKKQGAALAIWKSLIQGDLEDSSSAVSLQDMATLLLSLQDVALIEEYGWWVVGKDENIGLKIFMPGDSKRAALFDPDRVLESFKTKVSQEGIMTYLEYLVTQRKSEVPEHYTMLSQLYVDHITHALKNSASSTRHRELVSMFKEQQSRKLMTSGDVKSLESMGIMDTFLSYLQSNSTMDPISNYRAKLSQLLQSTPALDADEILAKVKSISILHYEVALLLARTGKFEECIGILAKDVKDYQGAEILCLNGGNFKNRSRGTKAATTSEGVATSKVTTAELDKRRKLFMILLKEYLRLPEDDGGMSLTLRLLNSQSSYLDISEVVQFLPEYWSVEALQEYLLRSLRRSYHEFKEIQVVKGLSLGENLRISEELFQLYKTQGPIVITADDICHVCGDAVADAVFMRTADMKESDMGHVKLANYSLAYKRIKNAAFGDGGASSTVLFFVSADVDSICAFRMWTTLLKSDCISYVVVPVSGMEDIRTETKIMSASIRSVLMLNCGGLFNLEDYMELSEDVTIYVLDSHRPVNLRNAFWNNEIIVFHDSDLDRELAQEKDAIIFTEENEFDQGDDDESDLEDEDGDEDDEDDRNDRDDDDHRQTRRRTGVDSEVAPRQVNRQWKESRAIIVEYMSKGTMTGTAISNQTYMMATQLDRVSLDLLWLAIIGLSAQYLGERISHRDYLTIAQTYKDESERLARAGSSADEQGGGGRINNVEDGAIRFSLEECNQVFAHMSIDLKKILKERVELVAPEYGLHEVLYTSFTRSYGYRGLMSASDVVYSVTSLLETSPASLVAMKYSPEWMTEEMRTKGALADVSSTGKEGEDERTSWWHANFFRACDSLDGSGGEGDQLRQGLKLCMQVQKAVIRQGIAIIEKQVIITLSTCRVATLKDGPDLPVFWDPLSLHKLAQFLVYAIREYGSSKSGHRPIPLVVAVLKEDTQTFVVAGVNGSPVIGEVIPNKFGNVFERISYNEKIPVKHLGFDKSVIEIDRDDLETFMKSIGRYMRS</sequence>
<dbReference type="Proteomes" id="UP000823405">
    <property type="component" value="Unassembled WGS sequence"/>
</dbReference>
<feature type="compositionally biased region" description="Polar residues" evidence="5">
    <location>
        <begin position="37"/>
        <end position="48"/>
    </location>
</feature>
<keyword evidence="3" id="KW-0963">Cytoplasm</keyword>
<evidence type="ECO:0000256" key="2">
    <source>
        <dbReference type="ARBA" id="ARBA00022448"/>
    </source>
</evidence>
<protein>
    <recommendedName>
        <fullName evidence="6">CNH domain-containing protein</fullName>
    </recommendedName>
</protein>
<feature type="compositionally biased region" description="Acidic residues" evidence="5">
    <location>
        <begin position="1188"/>
        <end position="1214"/>
    </location>
</feature>
<dbReference type="Pfam" id="PF02724">
    <property type="entry name" value="CDC45"/>
    <property type="match status" value="2"/>
</dbReference>
<reference evidence="7" key="1">
    <citation type="journal article" date="2020" name="Fungal Divers.">
        <title>Resolving the Mortierellaceae phylogeny through synthesis of multi-gene phylogenetics and phylogenomics.</title>
        <authorList>
            <person name="Vandepol N."/>
            <person name="Liber J."/>
            <person name="Desiro A."/>
            <person name="Na H."/>
            <person name="Kennedy M."/>
            <person name="Barry K."/>
            <person name="Grigoriev I.V."/>
            <person name="Miller A.N."/>
            <person name="O'Donnell K."/>
            <person name="Stajich J.E."/>
            <person name="Bonito G."/>
        </authorList>
    </citation>
    <scope>NUCLEOTIDE SEQUENCE</scope>
    <source>
        <strain evidence="7">NVP60</strain>
    </source>
</reference>
<feature type="compositionally biased region" description="Low complexity" evidence="5">
    <location>
        <begin position="22"/>
        <end position="34"/>
    </location>
</feature>
<evidence type="ECO:0000256" key="5">
    <source>
        <dbReference type="SAM" id="MobiDB-lite"/>
    </source>
</evidence>
<comment type="subcellular location">
    <subcellularLocation>
        <location evidence="1">Cytoplasm</location>
    </subcellularLocation>
</comment>
<dbReference type="EMBL" id="JAAAIN010000054">
    <property type="protein sequence ID" value="KAG0321784.1"/>
    <property type="molecule type" value="Genomic_DNA"/>
</dbReference>
<dbReference type="GO" id="GO:0005737">
    <property type="term" value="C:cytoplasm"/>
    <property type="evidence" value="ECO:0007669"/>
    <property type="project" value="UniProtKB-SubCell"/>
</dbReference>
<evidence type="ECO:0000259" key="6">
    <source>
        <dbReference type="PROSITE" id="PS50219"/>
    </source>
</evidence>
<gene>
    <name evidence="7" type="ORF">BGZ97_010463</name>
</gene>
<evidence type="ECO:0000256" key="4">
    <source>
        <dbReference type="ARBA" id="ARBA00022927"/>
    </source>
</evidence>
<keyword evidence="4" id="KW-0653">Protein transport</keyword>
<keyword evidence="8" id="KW-1185">Reference proteome</keyword>
<dbReference type="InterPro" id="IPR019452">
    <property type="entry name" value="VPS39/TGF_beta_rcpt-assoc_1"/>
</dbReference>
<organism evidence="7 8">
    <name type="scientific">Linnemannia gamsii</name>
    <dbReference type="NCBI Taxonomy" id="64522"/>
    <lineage>
        <taxon>Eukaryota</taxon>
        <taxon>Fungi</taxon>
        <taxon>Fungi incertae sedis</taxon>
        <taxon>Mucoromycota</taxon>
        <taxon>Mortierellomycotina</taxon>
        <taxon>Mortierellomycetes</taxon>
        <taxon>Mortierellales</taxon>
        <taxon>Mortierellaceae</taxon>
        <taxon>Linnemannia</taxon>
    </lineage>
</organism>